<name>A0AAD8L1G1_TARER</name>
<dbReference type="InterPro" id="IPR027417">
    <property type="entry name" value="P-loop_NTPase"/>
</dbReference>
<dbReference type="InterPro" id="IPR036390">
    <property type="entry name" value="WH_DNA-bd_sf"/>
</dbReference>
<dbReference type="InterPro" id="IPR032675">
    <property type="entry name" value="LRR_dom_sf"/>
</dbReference>
<dbReference type="EMBL" id="JAUHHV010000003">
    <property type="protein sequence ID" value="KAK1430212.1"/>
    <property type="molecule type" value="Genomic_DNA"/>
</dbReference>
<dbReference type="Gene3D" id="3.40.50.10140">
    <property type="entry name" value="Toll/interleukin-1 receptor homology (TIR) domain"/>
    <property type="match status" value="1"/>
</dbReference>
<dbReference type="InterPro" id="IPR001611">
    <property type="entry name" value="Leu-rich_rpt"/>
</dbReference>
<evidence type="ECO:0000313" key="10">
    <source>
        <dbReference type="Proteomes" id="UP001229421"/>
    </source>
</evidence>
<dbReference type="Pfam" id="PF23282">
    <property type="entry name" value="WHD_ROQ1"/>
    <property type="match status" value="1"/>
</dbReference>
<evidence type="ECO:0000256" key="3">
    <source>
        <dbReference type="ARBA" id="ARBA00022737"/>
    </source>
</evidence>
<dbReference type="InterPro" id="IPR002182">
    <property type="entry name" value="NB-ARC"/>
</dbReference>
<dbReference type="Pfam" id="PF01582">
    <property type="entry name" value="TIR"/>
    <property type="match status" value="1"/>
</dbReference>
<comment type="caution">
    <text evidence="9">The sequence shown here is derived from an EMBL/GenBank/DDBJ whole genome shotgun (WGS) entry which is preliminary data.</text>
</comment>
<dbReference type="Pfam" id="PF20160">
    <property type="entry name" value="C-JID"/>
    <property type="match status" value="1"/>
</dbReference>
<dbReference type="SMART" id="SM00255">
    <property type="entry name" value="TIR"/>
    <property type="match status" value="1"/>
</dbReference>
<dbReference type="GO" id="GO:0043531">
    <property type="term" value="F:ADP binding"/>
    <property type="evidence" value="ECO:0007669"/>
    <property type="project" value="InterPro"/>
</dbReference>
<protein>
    <recommendedName>
        <fullName evidence="1">ADP-ribosyl cyclase/cyclic ADP-ribose hydrolase</fullName>
        <ecNumber evidence="1">3.2.2.6</ecNumber>
    </recommendedName>
</protein>
<dbReference type="AlphaFoldDB" id="A0AAD8L1G1"/>
<organism evidence="9 10">
    <name type="scientific">Tagetes erecta</name>
    <name type="common">African marigold</name>
    <dbReference type="NCBI Taxonomy" id="13708"/>
    <lineage>
        <taxon>Eukaryota</taxon>
        <taxon>Viridiplantae</taxon>
        <taxon>Streptophyta</taxon>
        <taxon>Embryophyta</taxon>
        <taxon>Tracheophyta</taxon>
        <taxon>Spermatophyta</taxon>
        <taxon>Magnoliopsida</taxon>
        <taxon>eudicotyledons</taxon>
        <taxon>Gunneridae</taxon>
        <taxon>Pentapetalae</taxon>
        <taxon>asterids</taxon>
        <taxon>campanulids</taxon>
        <taxon>Asterales</taxon>
        <taxon>Asteraceae</taxon>
        <taxon>Asteroideae</taxon>
        <taxon>Heliantheae alliance</taxon>
        <taxon>Tageteae</taxon>
        <taxon>Tagetes</taxon>
    </lineage>
</organism>
<dbReference type="Gene3D" id="3.80.10.10">
    <property type="entry name" value="Ribonuclease Inhibitor"/>
    <property type="match status" value="2"/>
</dbReference>
<dbReference type="EC" id="3.2.2.6" evidence="1"/>
<accession>A0AAD8L1G1</accession>
<dbReference type="PANTHER" id="PTHR11017">
    <property type="entry name" value="LEUCINE-RICH REPEAT-CONTAINING PROTEIN"/>
    <property type="match status" value="1"/>
</dbReference>
<evidence type="ECO:0000259" key="8">
    <source>
        <dbReference type="PROSITE" id="PS50104"/>
    </source>
</evidence>
<keyword evidence="10" id="KW-1185">Reference proteome</keyword>
<dbReference type="GO" id="GO:0007165">
    <property type="term" value="P:signal transduction"/>
    <property type="evidence" value="ECO:0007669"/>
    <property type="project" value="InterPro"/>
</dbReference>
<evidence type="ECO:0000256" key="5">
    <source>
        <dbReference type="ARBA" id="ARBA00022821"/>
    </source>
</evidence>
<evidence type="ECO:0000313" key="9">
    <source>
        <dbReference type="EMBL" id="KAK1430212.1"/>
    </source>
</evidence>
<keyword evidence="5" id="KW-0611">Plant defense</keyword>
<dbReference type="GO" id="GO:0061809">
    <property type="term" value="F:NAD+ nucleosidase activity, cyclic ADP-ribose generating"/>
    <property type="evidence" value="ECO:0007669"/>
    <property type="project" value="UniProtKB-EC"/>
</dbReference>
<dbReference type="InterPro" id="IPR044974">
    <property type="entry name" value="Disease_R_plants"/>
</dbReference>
<evidence type="ECO:0000256" key="6">
    <source>
        <dbReference type="ARBA" id="ARBA00023027"/>
    </source>
</evidence>
<reference evidence="9" key="1">
    <citation type="journal article" date="2023" name="bioRxiv">
        <title>Improved chromosome-level genome assembly for marigold (Tagetes erecta).</title>
        <authorList>
            <person name="Jiang F."/>
            <person name="Yuan L."/>
            <person name="Wang S."/>
            <person name="Wang H."/>
            <person name="Xu D."/>
            <person name="Wang A."/>
            <person name="Fan W."/>
        </authorList>
    </citation>
    <scope>NUCLEOTIDE SEQUENCE</scope>
    <source>
        <strain evidence="9">WSJ</strain>
        <tissue evidence="9">Leaf</tissue>
    </source>
</reference>
<keyword evidence="2" id="KW-0433">Leucine-rich repeat</keyword>
<keyword evidence="6" id="KW-0520">NAD</keyword>
<dbReference type="PRINTS" id="PR00364">
    <property type="entry name" value="DISEASERSIST"/>
</dbReference>
<evidence type="ECO:0000256" key="1">
    <source>
        <dbReference type="ARBA" id="ARBA00011982"/>
    </source>
</evidence>
<dbReference type="SUPFAM" id="SSF46785">
    <property type="entry name" value="Winged helix' DNA-binding domain"/>
    <property type="match status" value="1"/>
</dbReference>
<gene>
    <name evidence="9" type="ORF">QVD17_12786</name>
</gene>
<dbReference type="PROSITE" id="PS51450">
    <property type="entry name" value="LRR"/>
    <property type="match status" value="1"/>
</dbReference>
<dbReference type="InterPro" id="IPR042197">
    <property type="entry name" value="Apaf_helical"/>
</dbReference>
<dbReference type="SUPFAM" id="SSF52200">
    <property type="entry name" value="Toll/Interleukin receptor TIR domain"/>
    <property type="match status" value="1"/>
</dbReference>
<dbReference type="Gene3D" id="1.10.8.430">
    <property type="entry name" value="Helical domain of apoptotic protease-activating factors"/>
    <property type="match status" value="1"/>
</dbReference>
<dbReference type="Gene3D" id="3.40.50.300">
    <property type="entry name" value="P-loop containing nucleotide triphosphate hydrolases"/>
    <property type="match status" value="1"/>
</dbReference>
<dbReference type="SUPFAM" id="SSF52058">
    <property type="entry name" value="L domain-like"/>
    <property type="match status" value="1"/>
</dbReference>
<evidence type="ECO:0000256" key="7">
    <source>
        <dbReference type="ARBA" id="ARBA00047304"/>
    </source>
</evidence>
<dbReference type="PROSITE" id="PS50104">
    <property type="entry name" value="TIR"/>
    <property type="match status" value="1"/>
</dbReference>
<proteinExistence type="predicted"/>
<dbReference type="PANTHER" id="PTHR11017:SF415">
    <property type="entry name" value="ADP-RIBOSYL CYCLASE_CYCLIC ADP-RIBOSE HYDROLASE"/>
    <property type="match status" value="1"/>
</dbReference>
<dbReference type="Proteomes" id="UP001229421">
    <property type="component" value="Unassembled WGS sequence"/>
</dbReference>
<dbReference type="GO" id="GO:0006952">
    <property type="term" value="P:defense response"/>
    <property type="evidence" value="ECO:0007669"/>
    <property type="project" value="UniProtKB-KW"/>
</dbReference>
<sequence length="1008" mass="114013">MDHLFSDLQRKGIEAYGLNNQLNGGEGSSFEAIERSRFIIVIFSHNYASSTLCLKELVKIVECKEREKDIYEVWPIFYDVKPAVVRNQRESYEEAFVNHEMSNEKDEVIKWKRALTFVGNYSGWDLQNTTNGYESKFIDIISKEVFNKLVDGPIPAGDNLVGLYARTEQMNLFQFVESDKVHTIGICGVGGIGKTSIAKAIYNHMYKHFEACSFCEDVKNVVNRNGLVHLQTKLLDDIMKDGDPTDQKISSVGEGVRMIKSVMKGKKVFIVLDDVDDQNQFEALAGNPGWFIPGSLLVVTSRDRQLLKANQIEQVYEIDPLNYDEARELFNKYAFRNNHPQDEFFECANRILKYVDGLPLALKTIGSYLFNKTLHEWEHEIDNFQRNGHALIHQVLRVSYDGLDAGQKNIFLDIACFFKGEQKDYVLKILDACEASFATNLRVLVDKSLISISGDRIHMHNLVQEMGRQIIREESEKPGKRSRLWSPTDVLDVLKNDTGTEFVKGLALDISFSKVNIDGQSFIKLKNLRLLRIYIGALSGFRDTNGIKCKSELWKETNVCTASGKLEFLSNELQLLCWHGYPFQHLPSSFCPESLMVLDLSFSCIKQIWSGTKGFKELTLLNLSHCNNLRKTPDFTETPNLKELILDGCENLVVIHPSITTLKMLIMLSLKNCKNLKFFPNITKLEPLEHLNLSGCSNLENLVGYHPLWLSLFPLASFLRKFYGPVPLMLPSLSTLGSLRVLNLSRCNLSGASLSNLQSLCSLEELDMSGNDFTSINANLSLLSRLSCLRLIGCKKLQTLPELPSSILNLDAQHCISLQKLPKLSTMFNGGSAVFDFKNCPKAVEDQTVESLLMVLLPQGRIDIFEEANIFLPGSRIPRRFSYQSDGDAITIELPPHWRYKKLKGLATCAVIIPENISSRSTYFEISCSVKNLHGGLIGDTSLSATDEPNIESDQIWLWYKRSNPGWKKAYDQIMVSFTCVGMNCKVKKCGVRLVFEDDEEASAMEEI</sequence>
<dbReference type="InterPro" id="IPR045344">
    <property type="entry name" value="C-JID"/>
</dbReference>
<keyword evidence="3" id="KW-0677">Repeat</keyword>
<dbReference type="InterPro" id="IPR035897">
    <property type="entry name" value="Toll_tir_struct_dom_sf"/>
</dbReference>
<dbReference type="SUPFAM" id="SSF52540">
    <property type="entry name" value="P-loop containing nucleoside triphosphate hydrolases"/>
    <property type="match status" value="1"/>
</dbReference>
<evidence type="ECO:0000256" key="2">
    <source>
        <dbReference type="ARBA" id="ARBA00022614"/>
    </source>
</evidence>
<comment type="catalytic activity">
    <reaction evidence="7">
        <text>NAD(+) + H2O = ADP-D-ribose + nicotinamide + H(+)</text>
        <dbReference type="Rhea" id="RHEA:16301"/>
        <dbReference type="ChEBI" id="CHEBI:15377"/>
        <dbReference type="ChEBI" id="CHEBI:15378"/>
        <dbReference type="ChEBI" id="CHEBI:17154"/>
        <dbReference type="ChEBI" id="CHEBI:57540"/>
        <dbReference type="ChEBI" id="CHEBI:57967"/>
        <dbReference type="EC" id="3.2.2.6"/>
    </reaction>
    <physiologicalReaction direction="left-to-right" evidence="7">
        <dbReference type="Rhea" id="RHEA:16302"/>
    </physiologicalReaction>
</comment>
<dbReference type="Pfam" id="PF00931">
    <property type="entry name" value="NB-ARC"/>
    <property type="match status" value="1"/>
</dbReference>
<keyword evidence="4" id="KW-0378">Hydrolase</keyword>
<dbReference type="InterPro" id="IPR058192">
    <property type="entry name" value="WHD_ROQ1-like"/>
</dbReference>
<feature type="domain" description="TIR" evidence="8">
    <location>
        <begin position="1"/>
        <end position="149"/>
    </location>
</feature>
<dbReference type="InterPro" id="IPR000157">
    <property type="entry name" value="TIR_dom"/>
</dbReference>
<evidence type="ECO:0000256" key="4">
    <source>
        <dbReference type="ARBA" id="ARBA00022801"/>
    </source>
</evidence>